<evidence type="ECO:0000313" key="2">
    <source>
        <dbReference type="Proteomes" id="UP000474175"/>
    </source>
</evidence>
<accession>A0A6L9L5H9</accession>
<dbReference type="RefSeq" id="WP_163948356.1">
    <property type="nucleotide sequence ID" value="NZ_JAAFZH010000004.1"/>
</dbReference>
<gene>
    <name evidence="1" type="ORF">GK108_12745</name>
</gene>
<sequence length="642" mass="69672">MNQGKLNQGQRITLVTNNPTLFAGVDKASLGLHQIGIFQSNGKGQPFKGTTTPKHAKGAEFRIALGMDQSYDPLVDRALLPNWVHQTIDFKASEIVAWRGIKAKPSSKEPIVALGYDGSNDLSKTITANRGENLKVYIYLKGTPVQRLTNKNIPHVVELYIDAKTIGPCDDLSGKESGARLQQAIYDAYHRATFGSVPISRLASCKKITKYTTPPSAGDITTLNVYQVTVVDDGSEDALGSIQGMYPALVIKRVKRDGLNTTYQTIKTGAAPADTTASSPQILDQCASCPAGWTAVDGIKAFEFTVPAGTATGSLPALTGQISRKKVRTSTSGDTYLVYVDNDTNTDTVLTSGASATTIAYLGISRDICRGPAGATYSWAAAGTRKKISRAYRITLQDTACGTDRLLELQARYPTLTVSSVTTGQCVHVYETTVLSDNSIVDGCALEDYTFSRPASFDGMDWEPVLPVPGDETGVNYGLIFEGARFKQTVTQENFPYTGRSIDDDSPVYIEISTHSHDYTSSPDEPRDIPFTVLQTADRAIGKGSDIVEAELDSLSYFLKEYAFDPRIREVFGNKFVTDPSQFYDEYQLTLQPSLATPNIFGGGPFQIMYRFFYPMGKGLAFAEAINGLIASANPELPLVHI</sequence>
<evidence type="ECO:0000313" key="1">
    <source>
        <dbReference type="EMBL" id="NDU95744.1"/>
    </source>
</evidence>
<proteinExistence type="predicted"/>
<reference evidence="1 2" key="1">
    <citation type="submission" date="2020-02" db="EMBL/GenBank/DDBJ databases">
        <title>Draft genome sequence of two Spirosoma agri KCTC 52727 and Spirosoma terrae KCTC 52035.</title>
        <authorList>
            <person name="Rojas J."/>
            <person name="Ambika Manirajan B."/>
            <person name="Suarez C."/>
            <person name="Ratering S."/>
            <person name="Schnell S."/>
        </authorList>
    </citation>
    <scope>NUCLEOTIDE SEQUENCE [LARGE SCALE GENOMIC DNA]</scope>
    <source>
        <strain evidence="1 2">KCTC 52035</strain>
    </source>
</reference>
<dbReference type="EMBL" id="JAAFZH010000004">
    <property type="protein sequence ID" value="NDU95744.1"/>
    <property type="molecule type" value="Genomic_DNA"/>
</dbReference>
<keyword evidence="2" id="KW-1185">Reference proteome</keyword>
<dbReference type="AlphaFoldDB" id="A0A6L9L5H9"/>
<protein>
    <submittedName>
        <fullName evidence="1">Uncharacterized protein</fullName>
    </submittedName>
</protein>
<comment type="caution">
    <text evidence="1">The sequence shown here is derived from an EMBL/GenBank/DDBJ whole genome shotgun (WGS) entry which is preliminary data.</text>
</comment>
<organism evidence="1 2">
    <name type="scientific">Spirosoma terrae</name>
    <dbReference type="NCBI Taxonomy" id="1968276"/>
    <lineage>
        <taxon>Bacteria</taxon>
        <taxon>Pseudomonadati</taxon>
        <taxon>Bacteroidota</taxon>
        <taxon>Cytophagia</taxon>
        <taxon>Cytophagales</taxon>
        <taxon>Cytophagaceae</taxon>
        <taxon>Spirosoma</taxon>
    </lineage>
</organism>
<dbReference type="Proteomes" id="UP000474175">
    <property type="component" value="Unassembled WGS sequence"/>
</dbReference>
<name>A0A6L9L5H9_9BACT</name>